<feature type="binding site" evidence="3">
    <location>
        <position position="227"/>
    </location>
    <ligand>
        <name>substrate</name>
    </ligand>
</feature>
<dbReference type="HOGENOM" id="CLU_043473_0_0_1"/>
<dbReference type="KEGG" id="ctp:CTRG_00079"/>
<feature type="active site" description="Proton donor" evidence="2">
    <location>
        <position position="31"/>
    </location>
</feature>
<dbReference type="AlphaFoldDB" id="C5M1Z0"/>
<keyword evidence="6" id="KW-1185">Reference proteome</keyword>
<organism evidence="5 6">
    <name type="scientific">Candida tropicalis (strain ATCC MYA-3404 / T1)</name>
    <name type="common">Yeast</name>
    <dbReference type="NCBI Taxonomy" id="294747"/>
    <lineage>
        <taxon>Eukaryota</taxon>
        <taxon>Fungi</taxon>
        <taxon>Dikarya</taxon>
        <taxon>Ascomycota</taxon>
        <taxon>Saccharomycotina</taxon>
        <taxon>Pichiomycetes</taxon>
        <taxon>Debaryomycetaceae</taxon>
        <taxon>Candida/Lodderomyces clade</taxon>
        <taxon>Candida</taxon>
    </lineage>
</organism>
<dbReference type="OrthoDB" id="413953at2759"/>
<dbReference type="GeneID" id="8302196"/>
<dbReference type="Pfam" id="PF13242">
    <property type="entry name" value="Hydrolase_like"/>
    <property type="match status" value="1"/>
</dbReference>
<dbReference type="Pfam" id="PF13344">
    <property type="entry name" value="Hydrolase_6"/>
    <property type="match status" value="1"/>
</dbReference>
<protein>
    <recommendedName>
        <fullName evidence="1">4-nitrophenylphosphatase</fullName>
        <shortName evidence="1">PNPPase</shortName>
        <ecNumber evidence="1">3.1.3.41</ecNumber>
    </recommendedName>
</protein>
<keyword evidence="1" id="KW-0378">Hydrolase</keyword>
<keyword evidence="4" id="KW-0460">Magnesium</keyword>
<dbReference type="SUPFAM" id="SSF56784">
    <property type="entry name" value="HAD-like"/>
    <property type="match status" value="1"/>
</dbReference>
<dbReference type="PANTHER" id="PTHR19288">
    <property type="entry name" value="4-NITROPHENYLPHOSPHATASE-RELATED"/>
    <property type="match status" value="1"/>
</dbReference>
<sequence>MTVKTNPVLISSKEDAQHILSKYDNFLFDIDGVIWLGGELIPGVQKFLDYLRANNKKFSFVTNSASNSRNKFVTKFNELGLSDISKNIIYPTCYSASLELKNLGIPTGSKIWILGDEGVEQEVKEMGYIPLGCNDPLLDKEWDPNNPILQVDPDVKAVIVGSTKKFNYTRIASTLQYLLFNDKSLPFIGTNIDKLYPGPNGMILAAGGSMVEYMAFTSSRTFIDVGKPGKQLLNLILKDQGFDKSRTLMIGDTLYTDIPFGNQLHSTDDASIGNSMLVLSGGTKMKDLEHLLNNRHDYDDPESMIPSYFIESLGALIDLLD</sequence>
<dbReference type="GO" id="GO:0046872">
    <property type="term" value="F:metal ion binding"/>
    <property type="evidence" value="ECO:0007669"/>
    <property type="project" value="UniProtKB-KW"/>
</dbReference>
<comment type="catalytic activity">
    <reaction evidence="1">
        <text>4-nitrophenyl phosphate + H2O = 4-nitrophenol + phosphate + H(+)</text>
        <dbReference type="Rhea" id="RHEA:21664"/>
        <dbReference type="ChEBI" id="CHEBI:15377"/>
        <dbReference type="ChEBI" id="CHEBI:15378"/>
        <dbReference type="ChEBI" id="CHEBI:43474"/>
        <dbReference type="ChEBI" id="CHEBI:57917"/>
        <dbReference type="ChEBI" id="CHEBI:61146"/>
        <dbReference type="EC" id="3.1.3.41"/>
    </reaction>
</comment>
<name>C5M1Z0_CANTT</name>
<evidence type="ECO:0000256" key="2">
    <source>
        <dbReference type="PIRSR" id="PIRSR000915-1"/>
    </source>
</evidence>
<accession>C5M1Z0</accession>
<feature type="binding site" evidence="4">
    <location>
        <position position="29"/>
    </location>
    <ligand>
        <name>Mg(2+)</name>
        <dbReference type="ChEBI" id="CHEBI:18420"/>
    </ligand>
</feature>
<feature type="active site" description="Nucleophile" evidence="2">
    <location>
        <position position="29"/>
    </location>
</feature>
<evidence type="ECO:0000256" key="4">
    <source>
        <dbReference type="PIRSR" id="PIRSR000915-3"/>
    </source>
</evidence>
<dbReference type="GO" id="GO:0004035">
    <property type="term" value="F:alkaline phosphatase activity"/>
    <property type="evidence" value="ECO:0007669"/>
    <property type="project" value="TreeGrafter"/>
</dbReference>
<dbReference type="RefSeq" id="XP_002545298.1">
    <property type="nucleotide sequence ID" value="XM_002545252.1"/>
</dbReference>
<dbReference type="PANTHER" id="PTHR19288:SF46">
    <property type="entry name" value="HALOACID DEHALOGENASE-LIKE HYDROLASE DOMAIN-CONTAINING PROTEIN 2"/>
    <property type="match status" value="1"/>
</dbReference>
<dbReference type="EC" id="3.1.3.41" evidence="1"/>
<evidence type="ECO:0000313" key="6">
    <source>
        <dbReference type="Proteomes" id="UP000002037"/>
    </source>
</evidence>
<evidence type="ECO:0000313" key="5">
    <source>
        <dbReference type="EMBL" id="EER35340.1"/>
    </source>
</evidence>
<evidence type="ECO:0000256" key="1">
    <source>
        <dbReference type="PIRNR" id="PIRNR000915"/>
    </source>
</evidence>
<dbReference type="GO" id="GO:0008967">
    <property type="term" value="F:phosphoglycolate phosphatase activity"/>
    <property type="evidence" value="ECO:0007669"/>
    <property type="project" value="TreeGrafter"/>
</dbReference>
<comment type="cofactor">
    <cofactor evidence="4">
        <name>Mg(2+)</name>
        <dbReference type="ChEBI" id="CHEBI:18420"/>
    </cofactor>
    <text evidence="4">Divalent metal ions. Mg(2+) is the most effective.</text>
</comment>
<dbReference type="NCBIfam" id="TIGR01460">
    <property type="entry name" value="HAD-SF-IIA"/>
    <property type="match status" value="1"/>
</dbReference>
<feature type="binding site" evidence="4">
    <location>
        <position position="31"/>
    </location>
    <ligand>
        <name>Mg(2+)</name>
        <dbReference type="ChEBI" id="CHEBI:18420"/>
    </ligand>
</feature>
<dbReference type="InterPro" id="IPR006357">
    <property type="entry name" value="HAD-SF_hydro_IIA"/>
</dbReference>
<dbReference type="Gene3D" id="3.40.50.1000">
    <property type="entry name" value="HAD superfamily/HAD-like"/>
    <property type="match status" value="2"/>
</dbReference>
<dbReference type="STRING" id="294747.C5M1Z0"/>
<proteinExistence type="predicted"/>
<keyword evidence="4" id="KW-0479">Metal-binding</keyword>
<dbReference type="EMBL" id="GG692395">
    <property type="protein sequence ID" value="EER35340.1"/>
    <property type="molecule type" value="Genomic_DNA"/>
</dbReference>
<dbReference type="InterPro" id="IPR023214">
    <property type="entry name" value="HAD_sf"/>
</dbReference>
<dbReference type="GO" id="GO:0005737">
    <property type="term" value="C:cytoplasm"/>
    <property type="evidence" value="ECO:0007669"/>
    <property type="project" value="TreeGrafter"/>
</dbReference>
<gene>
    <name evidence="5" type="ORF">CTRG_00079</name>
</gene>
<dbReference type="InterPro" id="IPR036412">
    <property type="entry name" value="HAD-like_sf"/>
</dbReference>
<evidence type="ECO:0000256" key="3">
    <source>
        <dbReference type="PIRSR" id="PIRSR000915-2"/>
    </source>
</evidence>
<dbReference type="VEuPathDB" id="FungiDB:CTRG_00079"/>
<dbReference type="PIRSF" id="PIRSF000915">
    <property type="entry name" value="PGP-type_phosphatase"/>
    <property type="match status" value="1"/>
</dbReference>
<dbReference type="Proteomes" id="UP000002037">
    <property type="component" value="Unassembled WGS sequence"/>
</dbReference>
<reference evidence="5 6" key="1">
    <citation type="journal article" date="2009" name="Nature">
        <title>Evolution of pathogenicity and sexual reproduction in eight Candida genomes.</title>
        <authorList>
            <person name="Butler G."/>
            <person name="Rasmussen M.D."/>
            <person name="Lin M.F."/>
            <person name="Santos M.A."/>
            <person name="Sakthikumar S."/>
            <person name="Munro C.A."/>
            <person name="Rheinbay E."/>
            <person name="Grabherr M."/>
            <person name="Forche A."/>
            <person name="Reedy J.L."/>
            <person name="Agrafioti I."/>
            <person name="Arnaud M.B."/>
            <person name="Bates S."/>
            <person name="Brown A.J."/>
            <person name="Brunke S."/>
            <person name="Costanzo M.C."/>
            <person name="Fitzpatrick D.A."/>
            <person name="de Groot P.W."/>
            <person name="Harris D."/>
            <person name="Hoyer L.L."/>
            <person name="Hube B."/>
            <person name="Klis F.M."/>
            <person name="Kodira C."/>
            <person name="Lennard N."/>
            <person name="Logue M.E."/>
            <person name="Martin R."/>
            <person name="Neiman A.M."/>
            <person name="Nikolaou E."/>
            <person name="Quail M.A."/>
            <person name="Quinn J."/>
            <person name="Santos M.C."/>
            <person name="Schmitzberger F.F."/>
            <person name="Sherlock G."/>
            <person name="Shah P."/>
            <person name="Silverstein K.A."/>
            <person name="Skrzypek M.S."/>
            <person name="Soll D."/>
            <person name="Staggs R."/>
            <person name="Stansfield I."/>
            <person name="Stumpf M.P."/>
            <person name="Sudbery P.E."/>
            <person name="Srikantha T."/>
            <person name="Zeng Q."/>
            <person name="Berman J."/>
            <person name="Berriman M."/>
            <person name="Heitman J."/>
            <person name="Gow N.A."/>
            <person name="Lorenz M.C."/>
            <person name="Birren B.W."/>
            <person name="Kellis M."/>
            <person name="Cuomo C.A."/>
        </authorList>
    </citation>
    <scope>NUCLEOTIDE SEQUENCE [LARGE SCALE GENOMIC DNA]</scope>
    <source>
        <strain evidence="6">ATCC MYA-3404 / T1</strain>
    </source>
</reference>
<feature type="binding site" evidence="4">
    <location>
        <position position="252"/>
    </location>
    <ligand>
        <name>Mg(2+)</name>
        <dbReference type="ChEBI" id="CHEBI:18420"/>
    </ligand>
</feature>
<dbReference type="eggNOG" id="KOG2882">
    <property type="taxonomic scope" value="Eukaryota"/>
</dbReference>